<dbReference type="PRINTS" id="PR00412">
    <property type="entry name" value="EPOXHYDRLASE"/>
</dbReference>
<protein>
    <recommendedName>
        <fullName evidence="3">Epoxide hydrolase N-terminal domain-containing protein</fullName>
    </recommendedName>
</protein>
<evidence type="ECO:0000256" key="1">
    <source>
        <dbReference type="ARBA" id="ARBA00010088"/>
    </source>
</evidence>
<dbReference type="Gene3D" id="3.40.50.1820">
    <property type="entry name" value="alpha/beta hydrolase"/>
    <property type="match status" value="1"/>
</dbReference>
<keyword evidence="2" id="KW-0378">Hydrolase</keyword>
<dbReference type="PANTHER" id="PTHR21661">
    <property type="entry name" value="EPOXIDE HYDROLASE 1-RELATED"/>
    <property type="match status" value="1"/>
</dbReference>
<organism evidence="4 5">
    <name type="scientific">Neoarthrinium moseri</name>
    <dbReference type="NCBI Taxonomy" id="1658444"/>
    <lineage>
        <taxon>Eukaryota</taxon>
        <taxon>Fungi</taxon>
        <taxon>Dikarya</taxon>
        <taxon>Ascomycota</taxon>
        <taxon>Pezizomycotina</taxon>
        <taxon>Sordariomycetes</taxon>
        <taxon>Xylariomycetidae</taxon>
        <taxon>Amphisphaeriales</taxon>
        <taxon>Apiosporaceae</taxon>
        <taxon>Neoarthrinium</taxon>
    </lineage>
</organism>
<comment type="similarity">
    <text evidence="1">Belongs to the peptidase S33 family.</text>
</comment>
<evidence type="ECO:0000259" key="3">
    <source>
        <dbReference type="Pfam" id="PF06441"/>
    </source>
</evidence>
<sequence length="293" mass="32173">MLASVGSPAAVDNFTIDLTHGLGHMIELVDQTQLPVHEEYPRLAESLGISLNALKSLQRAWTKSFDWSVEQAALNRYHQYTATVEDITVYLIHQKSGDPNAIPLILNRGWPGSFLEFIPLIDPLTTVSHTSSGDTVSFDVVVPSLPGYVFSSVPPVNWTLDDTARILNTLMTDVLGYKVFATHGTDWGSVVAYSMYDNFNMTVGAAQLCAIPFRPLSDDEIAARNIKLDPDAQFQQDRLLQLETTRSGYNVEQSTKVVADHTRGSKPAYSQCTNASSSLTPLASHCLIILSDN</sequence>
<dbReference type="InterPro" id="IPR000639">
    <property type="entry name" value="Epox_hydrolase-like"/>
</dbReference>
<feature type="domain" description="Epoxide hydrolase N-terminal" evidence="3">
    <location>
        <begin position="15"/>
        <end position="117"/>
    </location>
</feature>
<dbReference type="Pfam" id="PF06441">
    <property type="entry name" value="EHN"/>
    <property type="match status" value="1"/>
</dbReference>
<evidence type="ECO:0000256" key="2">
    <source>
        <dbReference type="ARBA" id="ARBA00022801"/>
    </source>
</evidence>
<evidence type="ECO:0000313" key="4">
    <source>
        <dbReference type="EMBL" id="KAI1853830.1"/>
    </source>
</evidence>
<accession>A0A9Q0AIF7</accession>
<dbReference type="InterPro" id="IPR029058">
    <property type="entry name" value="AB_hydrolase_fold"/>
</dbReference>
<proteinExistence type="inferred from homology"/>
<comment type="caution">
    <text evidence="4">The sequence shown here is derived from an EMBL/GenBank/DDBJ whole genome shotgun (WGS) entry which is preliminary data.</text>
</comment>
<dbReference type="EMBL" id="JAFIMR010000056">
    <property type="protein sequence ID" value="KAI1853830.1"/>
    <property type="molecule type" value="Genomic_DNA"/>
</dbReference>
<dbReference type="AlphaFoldDB" id="A0A9Q0AIF7"/>
<evidence type="ECO:0000313" key="5">
    <source>
        <dbReference type="Proteomes" id="UP000829685"/>
    </source>
</evidence>
<reference evidence="4" key="1">
    <citation type="submission" date="2021-03" db="EMBL/GenBank/DDBJ databases">
        <title>Revisited historic fungal species revealed as producer of novel bioactive compounds through whole genome sequencing and comparative genomics.</title>
        <authorList>
            <person name="Vignolle G.A."/>
            <person name="Hochenegger N."/>
            <person name="Mach R.L."/>
            <person name="Mach-Aigner A.R."/>
            <person name="Javad Rahimi M."/>
            <person name="Salim K.A."/>
            <person name="Chan C.M."/>
            <person name="Lim L.B.L."/>
            <person name="Cai F."/>
            <person name="Druzhinina I.S."/>
            <person name="U'Ren J.M."/>
            <person name="Derntl C."/>
        </authorList>
    </citation>
    <scope>NUCLEOTIDE SEQUENCE</scope>
    <source>
        <strain evidence="4">TUCIM 5799</strain>
    </source>
</reference>
<dbReference type="OrthoDB" id="7130006at2759"/>
<name>A0A9Q0AIF7_9PEZI</name>
<dbReference type="GO" id="GO:0097176">
    <property type="term" value="P:epoxide metabolic process"/>
    <property type="evidence" value="ECO:0007669"/>
    <property type="project" value="TreeGrafter"/>
</dbReference>
<dbReference type="PANTHER" id="PTHR21661:SF39">
    <property type="entry name" value="HYDROLASE, PUTATIVE (AFU_ORTHOLOGUE AFUA_3G08960)-RELATED"/>
    <property type="match status" value="1"/>
</dbReference>
<keyword evidence="5" id="KW-1185">Reference proteome</keyword>
<gene>
    <name evidence="4" type="ORF">JX265_012661</name>
</gene>
<dbReference type="InterPro" id="IPR010497">
    <property type="entry name" value="Epoxide_hydro_N"/>
</dbReference>
<dbReference type="GO" id="GO:0004301">
    <property type="term" value="F:epoxide hydrolase activity"/>
    <property type="evidence" value="ECO:0007669"/>
    <property type="project" value="TreeGrafter"/>
</dbReference>
<dbReference type="SUPFAM" id="SSF53474">
    <property type="entry name" value="alpha/beta-Hydrolases"/>
    <property type="match status" value="1"/>
</dbReference>
<dbReference type="Proteomes" id="UP000829685">
    <property type="component" value="Unassembled WGS sequence"/>
</dbReference>